<evidence type="ECO:0000313" key="2">
    <source>
        <dbReference type="Proteomes" id="UP000095280"/>
    </source>
</evidence>
<dbReference type="AlphaFoldDB" id="A0A1I8FFS7"/>
<protein>
    <submittedName>
        <fullName evidence="3">Protein kinase domain-containing protein</fullName>
    </submittedName>
</protein>
<dbReference type="WBParaSite" id="maker-unitig_31369-snap-gene-0.2-mRNA-1">
    <property type="protein sequence ID" value="maker-unitig_31369-snap-gene-0.2-mRNA-1"/>
    <property type="gene ID" value="maker-unitig_31369-snap-gene-0.2"/>
</dbReference>
<feature type="region of interest" description="Disordered" evidence="1">
    <location>
        <begin position="483"/>
        <end position="507"/>
    </location>
</feature>
<feature type="region of interest" description="Disordered" evidence="1">
    <location>
        <begin position="293"/>
        <end position="340"/>
    </location>
</feature>
<name>A0A1I8FFS7_9PLAT</name>
<keyword evidence="2" id="KW-1185">Reference proteome</keyword>
<evidence type="ECO:0000256" key="1">
    <source>
        <dbReference type="SAM" id="MobiDB-lite"/>
    </source>
</evidence>
<sequence>MSATVPLPKKLNLRLDFLLRKRAFAQSQCRQTWRLHRRPVSVALRPASVATWPKMFSPVQLVDQLVSLKDAGVLNFLDDFWSRIAALEPRPPPRRRRPRRPPRWPCWTAWSALSDVACGHGASTLRQITGRLRARLAGRARKPDTKACGAGGAPTLPPLPVRLLGQRRQPAEQPGLRLALRAGVSARSLIRLNTESIFLSPARARPVRRPSPLLSPKAAPLLLTALLMTRRQLLRPPTSAPRHGAAACLVADWAARRLYYATACFRLSKLHGFANESALNAPRGGSCYATMTLLPPSSDESRQPAVRGRSGPAGPRAALLPKAGGGGGSGGGGSSGNGNEQRMPHLLAALVFDSDSDTFVVATWLRMPEYARLDSTRHYKGAGPGLDTTGRGGVSLRISSTSRPSLYTCRSLLELAIVSDLSGVEMSANSQPDPPVPLRLQLAGQNSSEFIEGFLPMIMTRCPGSTASPCCVNAIGLRARDPHEGADAQSWPVATPRGTGCPGSSPP</sequence>
<reference evidence="3" key="1">
    <citation type="submission" date="2016-11" db="UniProtKB">
        <authorList>
            <consortium name="WormBaseParasite"/>
        </authorList>
    </citation>
    <scope>IDENTIFICATION</scope>
</reference>
<proteinExistence type="predicted"/>
<dbReference type="Proteomes" id="UP000095280">
    <property type="component" value="Unplaced"/>
</dbReference>
<accession>A0A1I8FFS7</accession>
<evidence type="ECO:0000313" key="3">
    <source>
        <dbReference type="WBParaSite" id="maker-unitig_31369-snap-gene-0.2-mRNA-1"/>
    </source>
</evidence>
<feature type="compositionally biased region" description="Gly residues" evidence="1">
    <location>
        <begin position="323"/>
        <end position="336"/>
    </location>
</feature>
<organism evidence="2 3">
    <name type="scientific">Macrostomum lignano</name>
    <dbReference type="NCBI Taxonomy" id="282301"/>
    <lineage>
        <taxon>Eukaryota</taxon>
        <taxon>Metazoa</taxon>
        <taxon>Spiralia</taxon>
        <taxon>Lophotrochozoa</taxon>
        <taxon>Platyhelminthes</taxon>
        <taxon>Rhabditophora</taxon>
        <taxon>Macrostomorpha</taxon>
        <taxon>Macrostomida</taxon>
        <taxon>Macrostomidae</taxon>
        <taxon>Macrostomum</taxon>
    </lineage>
</organism>